<protein>
    <submittedName>
        <fullName evidence="2">Uncharacterized protein</fullName>
    </submittedName>
</protein>
<evidence type="ECO:0000313" key="3">
    <source>
        <dbReference type="Proteomes" id="UP000198683"/>
    </source>
</evidence>
<accession>A0A1G9H4L9</accession>
<keyword evidence="3" id="KW-1185">Reference proteome</keyword>
<dbReference type="Proteomes" id="UP000198683">
    <property type="component" value="Unassembled WGS sequence"/>
</dbReference>
<feature type="region of interest" description="Disordered" evidence="1">
    <location>
        <begin position="1"/>
        <end position="57"/>
    </location>
</feature>
<dbReference type="RefSeq" id="WP_143022156.1">
    <property type="nucleotide sequence ID" value="NZ_FNFB01000015.1"/>
</dbReference>
<gene>
    <name evidence="2" type="ORF">SAMN05421874_11591</name>
</gene>
<evidence type="ECO:0000256" key="1">
    <source>
        <dbReference type="SAM" id="MobiDB-lite"/>
    </source>
</evidence>
<name>A0A1G9H4L9_9ACTN</name>
<feature type="compositionally biased region" description="Pro residues" evidence="1">
    <location>
        <begin position="1"/>
        <end position="32"/>
    </location>
</feature>
<dbReference type="STRING" id="683260.SAMN05421874_11591"/>
<dbReference type="AlphaFoldDB" id="A0A1G9H4L9"/>
<dbReference type="EMBL" id="FNFB01000015">
    <property type="protein sequence ID" value="SDL07926.1"/>
    <property type="molecule type" value="Genomic_DNA"/>
</dbReference>
<sequence>MSFPVPEPLPSPSPTPQQPPVRPPAPSTPPPDTTGDPDPARPSLTPAPPNWDYSGITPSEMTRFERDLSRAEDVLRAHEPRLRQALDQVRLDTSALAALREMGNWISAKRPELRRRNETIQSLTTTWGADAPDMAPFDEALYNRASSSPDVYAAATRLAETATTGEVDEKTLAALEQRIGEPAFATLLMNALGAETYRKVMARTVRGDEELQRLQVALSKALGTASSRLDAGWRAELTSGLVQWDHQALAKAIAHGTFEPAFLLQVARAVDAHDRRTPLEGGTVFRDPHHDPIVDMMRALGRNPEAAQDFFAKDPTALGRYLTERPTVNGQDELGKALEAAITVFRDREGTVDNPSRGFVSAELASEFVELQRKRISAGKESAVPAATTALILAAYMPDSSFVSDRSGLSGSRVRLNQPAHWPPDEPWGAQFRTEDVRKVMAEVFEDDPDSVVTLMAAQTVWSQRLLDHNAASGDRDAFVAAAKQVGSGFGLVTDATGLAGIAKGEELDEAQERKVKAVMAVVNTGLAIPQTAGWPVTAGVVGAWTGLVEDSAKTELNKDDATYEANRTKTRSEFLATQLIAQAMFDHGHFGEEGRRPLSFIKPDGSLMTLGEMTPEGAVVHPHFESYENWIADDHRGTMWKQSKEGLISAYDRAFSEYK</sequence>
<evidence type="ECO:0000313" key="2">
    <source>
        <dbReference type="EMBL" id="SDL07926.1"/>
    </source>
</evidence>
<proteinExistence type="predicted"/>
<reference evidence="2 3" key="1">
    <citation type="submission" date="2016-10" db="EMBL/GenBank/DDBJ databases">
        <authorList>
            <person name="de Groot N.N."/>
        </authorList>
    </citation>
    <scope>NUCLEOTIDE SEQUENCE [LARGE SCALE GENOMIC DNA]</scope>
    <source>
        <strain evidence="2 3">CGMCC 4.5681</strain>
    </source>
</reference>
<organism evidence="2 3">
    <name type="scientific">Nonomuraea maritima</name>
    <dbReference type="NCBI Taxonomy" id="683260"/>
    <lineage>
        <taxon>Bacteria</taxon>
        <taxon>Bacillati</taxon>
        <taxon>Actinomycetota</taxon>
        <taxon>Actinomycetes</taxon>
        <taxon>Streptosporangiales</taxon>
        <taxon>Streptosporangiaceae</taxon>
        <taxon>Nonomuraea</taxon>
    </lineage>
</organism>
<dbReference type="OrthoDB" id="3498849at2"/>